<feature type="region of interest" description="Disordered" evidence="1">
    <location>
        <begin position="1"/>
        <end position="24"/>
    </location>
</feature>
<evidence type="ECO:0000313" key="3">
    <source>
        <dbReference type="EMBL" id="CAF4607972.1"/>
    </source>
</evidence>
<evidence type="ECO:0000313" key="2">
    <source>
        <dbReference type="EMBL" id="CAF4458390.1"/>
    </source>
</evidence>
<accession>A0A8S2WR96</accession>
<name>A0A8S2WR96_9BILA</name>
<protein>
    <submittedName>
        <fullName evidence="2">Uncharacterized protein</fullName>
    </submittedName>
</protein>
<evidence type="ECO:0000313" key="5">
    <source>
        <dbReference type="Proteomes" id="UP000681967"/>
    </source>
</evidence>
<dbReference type="EMBL" id="CAJOBH010068111">
    <property type="protein sequence ID" value="CAF4458390.1"/>
    <property type="molecule type" value="Genomic_DNA"/>
</dbReference>
<organism evidence="2 5">
    <name type="scientific">Rotaria magnacalcarata</name>
    <dbReference type="NCBI Taxonomy" id="392030"/>
    <lineage>
        <taxon>Eukaryota</taxon>
        <taxon>Metazoa</taxon>
        <taxon>Spiralia</taxon>
        <taxon>Gnathifera</taxon>
        <taxon>Rotifera</taxon>
        <taxon>Eurotatoria</taxon>
        <taxon>Bdelloidea</taxon>
        <taxon>Philodinida</taxon>
        <taxon>Philodinidae</taxon>
        <taxon>Rotaria</taxon>
    </lineage>
</organism>
<dbReference type="Proteomes" id="UP000681967">
    <property type="component" value="Unassembled WGS sequence"/>
</dbReference>
<feature type="non-terminal residue" evidence="2">
    <location>
        <position position="1"/>
    </location>
</feature>
<dbReference type="EMBL" id="CAJOBJ010112875">
    <property type="protein sequence ID" value="CAF4639702.1"/>
    <property type="molecule type" value="Genomic_DNA"/>
</dbReference>
<evidence type="ECO:0000256" key="1">
    <source>
        <dbReference type="SAM" id="MobiDB-lite"/>
    </source>
</evidence>
<reference evidence="2" key="1">
    <citation type="submission" date="2021-02" db="EMBL/GenBank/DDBJ databases">
        <authorList>
            <person name="Nowell W R."/>
        </authorList>
    </citation>
    <scope>NUCLEOTIDE SEQUENCE</scope>
</reference>
<evidence type="ECO:0000313" key="4">
    <source>
        <dbReference type="EMBL" id="CAF4639702.1"/>
    </source>
</evidence>
<comment type="caution">
    <text evidence="2">The sequence shown here is derived from an EMBL/GenBank/DDBJ whole genome shotgun (WGS) entry which is preliminary data.</text>
</comment>
<gene>
    <name evidence="2" type="ORF">BYL167_LOCUS34081</name>
    <name evidence="3" type="ORF">BYL167_LOCUS40424</name>
    <name evidence="4" type="ORF">GIL414_LOCUS40566</name>
</gene>
<feature type="region of interest" description="Disordered" evidence="1">
    <location>
        <begin position="40"/>
        <end position="62"/>
    </location>
</feature>
<dbReference type="AlphaFoldDB" id="A0A8S2WR96"/>
<feature type="compositionally biased region" description="Low complexity" evidence="1">
    <location>
        <begin position="40"/>
        <end position="60"/>
    </location>
</feature>
<dbReference type="EMBL" id="CAJOBH010099952">
    <property type="protein sequence ID" value="CAF4607972.1"/>
    <property type="molecule type" value="Genomic_DNA"/>
</dbReference>
<sequence length="80" mass="8424">RSSSSPNKPLAKTKKSTLPKLVCSPSQSQIDLPINSTILSSSSLSSSSSGISQPSASNSPFTLVFQNENNHSQVSMDIDD</sequence>
<dbReference type="Proteomes" id="UP000681720">
    <property type="component" value="Unassembled WGS sequence"/>
</dbReference>
<feature type="non-terminal residue" evidence="2">
    <location>
        <position position="80"/>
    </location>
</feature>
<proteinExistence type="predicted"/>